<dbReference type="PROSITE" id="PS51257">
    <property type="entry name" value="PROKAR_LIPOPROTEIN"/>
    <property type="match status" value="1"/>
</dbReference>
<keyword evidence="3" id="KW-1185">Reference proteome</keyword>
<dbReference type="InterPro" id="IPR025924">
    <property type="entry name" value="YHYH_dom"/>
</dbReference>
<dbReference type="PROSITE" id="PS50222">
    <property type="entry name" value="EF_HAND_2"/>
    <property type="match status" value="1"/>
</dbReference>
<dbReference type="RefSeq" id="WP_088352850.1">
    <property type="nucleotide sequence ID" value="NZ_CP061813.1"/>
</dbReference>
<dbReference type="KEGG" id="phal:H9I45_04355"/>
<feature type="domain" description="EF-hand" evidence="1">
    <location>
        <begin position="316"/>
        <end position="351"/>
    </location>
</feature>
<dbReference type="Pfam" id="PF14240">
    <property type="entry name" value="YHYH"/>
    <property type="match status" value="1"/>
</dbReference>
<dbReference type="EMBL" id="CP061813">
    <property type="protein sequence ID" value="QOD61688.1"/>
    <property type="molecule type" value="Genomic_DNA"/>
</dbReference>
<dbReference type="SUPFAM" id="SSF47473">
    <property type="entry name" value="EF-hand"/>
    <property type="match status" value="1"/>
</dbReference>
<dbReference type="CDD" id="cd00051">
    <property type="entry name" value="EFh"/>
    <property type="match status" value="1"/>
</dbReference>
<dbReference type="Gene3D" id="1.10.238.10">
    <property type="entry name" value="EF-hand"/>
    <property type="match status" value="1"/>
</dbReference>
<accession>A0A7L8AI71</accession>
<dbReference type="OrthoDB" id="665834at2"/>
<organism evidence="2 3">
    <name type="scientific">Polaribacter haliotis</name>
    <dbReference type="NCBI Taxonomy" id="1888915"/>
    <lineage>
        <taxon>Bacteria</taxon>
        <taxon>Pseudomonadati</taxon>
        <taxon>Bacteroidota</taxon>
        <taxon>Flavobacteriia</taxon>
        <taxon>Flavobacteriales</taxon>
        <taxon>Flavobacteriaceae</taxon>
    </lineage>
</organism>
<dbReference type="Proteomes" id="UP000516764">
    <property type="component" value="Chromosome"/>
</dbReference>
<sequence>MINRFLIFTIVGFLFLGCKSNSHSHTHKDGTANHAHKEESYFGSYNLEDKNFGTKTIVTVTDTERKIVTNALPNHKTGDFPRKGNPNTISAQKRTYSLPVNPKYTGKPTWVREPGVALNGVKFEPGTAEVVVCETGENYRVEAFQDIIDLGLDFNNAHVQPTGAYHYHGTPTEVITKFDSGKDLVHIGFANDGFPIYYSKSSAYKPSYKLLDGNREGEDCTYTNPKQTLDISVGGHHDGSYGSDFEYVANSGDLDECNGITVDGKYMYIVTNEFPYVSRCLMGQVAQEKRRGGGERRGDLITQMDTNKDGKLSKSEIKGPLKEQFSKIDLNGDGFISKEELQKVPRTNRGNRR</sequence>
<gene>
    <name evidence="2" type="ORF">H9I45_04355</name>
</gene>
<dbReference type="PROSITE" id="PS00018">
    <property type="entry name" value="EF_HAND_1"/>
    <property type="match status" value="1"/>
</dbReference>
<name>A0A7L8AI71_9FLAO</name>
<dbReference type="AlphaFoldDB" id="A0A7L8AI71"/>
<dbReference type="InterPro" id="IPR018247">
    <property type="entry name" value="EF_Hand_1_Ca_BS"/>
</dbReference>
<dbReference type="InterPro" id="IPR011992">
    <property type="entry name" value="EF-hand-dom_pair"/>
</dbReference>
<evidence type="ECO:0000313" key="2">
    <source>
        <dbReference type="EMBL" id="QOD61688.1"/>
    </source>
</evidence>
<evidence type="ECO:0000259" key="1">
    <source>
        <dbReference type="PROSITE" id="PS50222"/>
    </source>
</evidence>
<dbReference type="InterPro" id="IPR002048">
    <property type="entry name" value="EF_hand_dom"/>
</dbReference>
<reference evidence="2 3" key="1">
    <citation type="journal article" date="2016" name="Int. J. Syst. Evol. Microbiol.">
        <title>Polaribacter haliotis sp. nov., isolated from the gut of abalone Haliotis discus hannai.</title>
        <authorList>
            <person name="Kim Y.O."/>
            <person name="Park I.S."/>
            <person name="Park S."/>
            <person name="Nam B.H."/>
            <person name="Park J.M."/>
            <person name="Kim D.G."/>
            <person name="Yoon J.H."/>
        </authorList>
    </citation>
    <scope>NUCLEOTIDE SEQUENCE [LARGE SCALE GENOMIC DNA]</scope>
    <source>
        <strain evidence="2 3">KCTC 52418</strain>
    </source>
</reference>
<dbReference type="Pfam" id="PF13202">
    <property type="entry name" value="EF-hand_5"/>
    <property type="match status" value="2"/>
</dbReference>
<protein>
    <submittedName>
        <fullName evidence="2">YHYH protein</fullName>
    </submittedName>
</protein>
<proteinExistence type="predicted"/>
<evidence type="ECO:0000313" key="3">
    <source>
        <dbReference type="Proteomes" id="UP000516764"/>
    </source>
</evidence>
<dbReference type="GO" id="GO:0005509">
    <property type="term" value="F:calcium ion binding"/>
    <property type="evidence" value="ECO:0007669"/>
    <property type="project" value="InterPro"/>
</dbReference>